<dbReference type="EMBL" id="KB469299">
    <property type="protein sequence ID" value="EPQ57380.1"/>
    <property type="molecule type" value="Genomic_DNA"/>
</dbReference>
<name>S7RRW2_GLOTA</name>
<sequence>MSRRLIPSDRVVHSPPGEPEVQGDTSMGIVKASESEDPQQEASIIYGAGIRTGIRKWKSCGKGSILCSTVTSQNANGKQAEALTDLRLGLHATPEKSVHPLRHDHACQGEF</sequence>
<dbReference type="Proteomes" id="UP000030669">
    <property type="component" value="Unassembled WGS sequence"/>
</dbReference>
<proteinExistence type="predicted"/>
<dbReference type="GeneID" id="19309384"/>
<keyword evidence="3" id="KW-1185">Reference proteome</keyword>
<dbReference type="AlphaFoldDB" id="S7RRW2"/>
<evidence type="ECO:0000313" key="2">
    <source>
        <dbReference type="EMBL" id="EPQ57380.1"/>
    </source>
</evidence>
<protein>
    <submittedName>
        <fullName evidence="2">Uncharacterized protein</fullName>
    </submittedName>
</protein>
<reference evidence="2 3" key="1">
    <citation type="journal article" date="2012" name="Science">
        <title>The Paleozoic origin of enzymatic lignin decomposition reconstructed from 31 fungal genomes.</title>
        <authorList>
            <person name="Floudas D."/>
            <person name="Binder M."/>
            <person name="Riley R."/>
            <person name="Barry K."/>
            <person name="Blanchette R.A."/>
            <person name="Henrissat B."/>
            <person name="Martinez A.T."/>
            <person name="Otillar R."/>
            <person name="Spatafora J.W."/>
            <person name="Yadav J.S."/>
            <person name="Aerts A."/>
            <person name="Benoit I."/>
            <person name="Boyd A."/>
            <person name="Carlson A."/>
            <person name="Copeland A."/>
            <person name="Coutinho P.M."/>
            <person name="de Vries R.P."/>
            <person name="Ferreira P."/>
            <person name="Findley K."/>
            <person name="Foster B."/>
            <person name="Gaskell J."/>
            <person name="Glotzer D."/>
            <person name="Gorecki P."/>
            <person name="Heitman J."/>
            <person name="Hesse C."/>
            <person name="Hori C."/>
            <person name="Igarashi K."/>
            <person name="Jurgens J.A."/>
            <person name="Kallen N."/>
            <person name="Kersten P."/>
            <person name="Kohler A."/>
            <person name="Kuees U."/>
            <person name="Kumar T.K.A."/>
            <person name="Kuo A."/>
            <person name="LaButti K."/>
            <person name="Larrondo L.F."/>
            <person name="Lindquist E."/>
            <person name="Ling A."/>
            <person name="Lombard V."/>
            <person name="Lucas S."/>
            <person name="Lundell T."/>
            <person name="Martin R."/>
            <person name="McLaughlin D.J."/>
            <person name="Morgenstern I."/>
            <person name="Morin E."/>
            <person name="Murat C."/>
            <person name="Nagy L.G."/>
            <person name="Nolan M."/>
            <person name="Ohm R.A."/>
            <person name="Patyshakuliyeva A."/>
            <person name="Rokas A."/>
            <person name="Ruiz-Duenas F.J."/>
            <person name="Sabat G."/>
            <person name="Salamov A."/>
            <person name="Samejima M."/>
            <person name="Schmutz J."/>
            <person name="Slot J.C."/>
            <person name="St John F."/>
            <person name="Stenlid J."/>
            <person name="Sun H."/>
            <person name="Sun S."/>
            <person name="Syed K."/>
            <person name="Tsang A."/>
            <person name="Wiebenga A."/>
            <person name="Young D."/>
            <person name="Pisabarro A."/>
            <person name="Eastwood D.C."/>
            <person name="Martin F."/>
            <person name="Cullen D."/>
            <person name="Grigoriev I.V."/>
            <person name="Hibbett D.S."/>
        </authorList>
    </citation>
    <scope>NUCLEOTIDE SEQUENCE [LARGE SCALE GENOMIC DNA]</scope>
    <source>
        <strain evidence="2 3">ATCC 11539</strain>
    </source>
</reference>
<evidence type="ECO:0000313" key="3">
    <source>
        <dbReference type="Proteomes" id="UP000030669"/>
    </source>
</evidence>
<organism evidence="2 3">
    <name type="scientific">Gloeophyllum trabeum (strain ATCC 11539 / FP-39264 / Madison 617)</name>
    <name type="common">Brown rot fungus</name>
    <dbReference type="NCBI Taxonomy" id="670483"/>
    <lineage>
        <taxon>Eukaryota</taxon>
        <taxon>Fungi</taxon>
        <taxon>Dikarya</taxon>
        <taxon>Basidiomycota</taxon>
        <taxon>Agaricomycotina</taxon>
        <taxon>Agaricomycetes</taxon>
        <taxon>Gloeophyllales</taxon>
        <taxon>Gloeophyllaceae</taxon>
        <taxon>Gloeophyllum</taxon>
    </lineage>
</organism>
<dbReference type="KEGG" id="gtr:GLOTRDRAFT_92429"/>
<dbReference type="RefSeq" id="XP_007864488.1">
    <property type="nucleotide sequence ID" value="XM_007866297.1"/>
</dbReference>
<dbReference type="HOGENOM" id="CLU_2158687_0_0_1"/>
<feature type="compositionally biased region" description="Basic and acidic residues" evidence="1">
    <location>
        <begin position="1"/>
        <end position="12"/>
    </location>
</feature>
<accession>S7RRW2</accession>
<feature type="region of interest" description="Disordered" evidence="1">
    <location>
        <begin position="1"/>
        <end position="25"/>
    </location>
</feature>
<evidence type="ECO:0000256" key="1">
    <source>
        <dbReference type="SAM" id="MobiDB-lite"/>
    </source>
</evidence>
<gene>
    <name evidence="2" type="ORF">GLOTRDRAFT_92429</name>
</gene>